<keyword evidence="3" id="KW-0238">DNA-binding</keyword>
<dbReference type="InterPro" id="IPR000847">
    <property type="entry name" value="LysR_HTH_N"/>
</dbReference>
<dbReference type="InterPro" id="IPR005119">
    <property type="entry name" value="LysR_subst-bd"/>
</dbReference>
<sequence length="268" mass="30958">MIGRRVEALEQRLGIKLLHRSTRRLAVTEEGSAYAKICRFLIDDLDHLESSISERKYNVSGHLLVSAPASFGRLHVAAHAMSFMQKHPNVEMSFNLSDEMIDFAKEGYDLAIRFGDVVDPSYVAVKLARNRRVVCGTKPYLEKYGIPTSINDLVDHNCLTFNLRGSQQRHWQFMEKGKAVNVKVKGHLSCNDGDVLHQWTLKHMGLQWRSYWEVEKYILSGELVAVLEQYELPDYDIMAVYPQSRFIPAKVRKFIEHLKNIYSTQEVW</sequence>
<dbReference type="Gene3D" id="3.40.190.290">
    <property type="match status" value="1"/>
</dbReference>
<evidence type="ECO:0000256" key="1">
    <source>
        <dbReference type="ARBA" id="ARBA00009437"/>
    </source>
</evidence>
<dbReference type="SUPFAM" id="SSF46785">
    <property type="entry name" value="Winged helix' DNA-binding domain"/>
    <property type="match status" value="1"/>
</dbReference>
<dbReference type="AlphaFoldDB" id="A0A6L8WD53"/>
<evidence type="ECO:0000313" key="6">
    <source>
        <dbReference type="EMBL" id="MZR32323.1"/>
    </source>
</evidence>
<dbReference type="CDD" id="cd08422">
    <property type="entry name" value="PBP2_CrgA_like"/>
    <property type="match status" value="1"/>
</dbReference>
<reference evidence="6 7" key="1">
    <citation type="submission" date="2019-12" db="EMBL/GenBank/DDBJ databases">
        <title>Snethiella sp. nov. sp. isolated from sea sand.</title>
        <authorList>
            <person name="Kim J."/>
            <person name="Jeong S.E."/>
            <person name="Jung H.S."/>
            <person name="Jeon C.O."/>
        </authorList>
    </citation>
    <scope>NUCLEOTIDE SEQUENCE [LARGE SCALE GENOMIC DNA]</scope>
    <source>
        <strain evidence="6 7">DP05</strain>
    </source>
</reference>
<dbReference type="Proteomes" id="UP000476030">
    <property type="component" value="Unassembled WGS sequence"/>
</dbReference>
<evidence type="ECO:0000256" key="3">
    <source>
        <dbReference type="ARBA" id="ARBA00023125"/>
    </source>
</evidence>
<evidence type="ECO:0000313" key="7">
    <source>
        <dbReference type="Proteomes" id="UP000476030"/>
    </source>
</evidence>
<dbReference type="GO" id="GO:0006351">
    <property type="term" value="P:DNA-templated transcription"/>
    <property type="evidence" value="ECO:0007669"/>
    <property type="project" value="TreeGrafter"/>
</dbReference>
<accession>A0A6L8WD53</accession>
<dbReference type="GO" id="GO:0043565">
    <property type="term" value="F:sequence-specific DNA binding"/>
    <property type="evidence" value="ECO:0007669"/>
    <property type="project" value="TreeGrafter"/>
</dbReference>
<dbReference type="InterPro" id="IPR036388">
    <property type="entry name" value="WH-like_DNA-bd_sf"/>
</dbReference>
<dbReference type="Pfam" id="PF00126">
    <property type="entry name" value="HTH_1"/>
    <property type="match status" value="1"/>
</dbReference>
<evidence type="ECO:0000259" key="5">
    <source>
        <dbReference type="PROSITE" id="PS50931"/>
    </source>
</evidence>
<comment type="similarity">
    <text evidence="1">Belongs to the LysR transcriptional regulatory family.</text>
</comment>
<keyword evidence="2" id="KW-0805">Transcription regulation</keyword>
<dbReference type="PROSITE" id="PS50931">
    <property type="entry name" value="HTH_LYSR"/>
    <property type="match status" value="1"/>
</dbReference>
<dbReference type="Gene3D" id="1.10.10.10">
    <property type="entry name" value="Winged helix-like DNA-binding domain superfamily/Winged helix DNA-binding domain"/>
    <property type="match status" value="1"/>
</dbReference>
<gene>
    <name evidence="6" type="ORF">GQE98_16915</name>
</gene>
<dbReference type="EMBL" id="WTUW01000009">
    <property type="protein sequence ID" value="MZR32323.1"/>
    <property type="molecule type" value="Genomic_DNA"/>
</dbReference>
<dbReference type="PANTHER" id="PTHR30537:SF5">
    <property type="entry name" value="HTH-TYPE TRANSCRIPTIONAL ACTIVATOR TTDR-RELATED"/>
    <property type="match status" value="1"/>
</dbReference>
<keyword evidence="7" id="KW-1185">Reference proteome</keyword>
<dbReference type="SUPFAM" id="SSF53850">
    <property type="entry name" value="Periplasmic binding protein-like II"/>
    <property type="match status" value="1"/>
</dbReference>
<dbReference type="InterPro" id="IPR036390">
    <property type="entry name" value="WH_DNA-bd_sf"/>
</dbReference>
<dbReference type="PANTHER" id="PTHR30537">
    <property type="entry name" value="HTH-TYPE TRANSCRIPTIONAL REGULATOR"/>
    <property type="match status" value="1"/>
</dbReference>
<keyword evidence="4" id="KW-0804">Transcription</keyword>
<proteinExistence type="inferred from homology"/>
<feature type="domain" description="HTH lysR-type" evidence="5">
    <location>
        <begin position="1"/>
        <end position="28"/>
    </location>
</feature>
<dbReference type="GO" id="GO:0003700">
    <property type="term" value="F:DNA-binding transcription factor activity"/>
    <property type="evidence" value="ECO:0007669"/>
    <property type="project" value="InterPro"/>
</dbReference>
<comment type="caution">
    <text evidence="6">The sequence shown here is derived from an EMBL/GenBank/DDBJ whole genome shotgun (WGS) entry which is preliminary data.</text>
</comment>
<dbReference type="Pfam" id="PF03466">
    <property type="entry name" value="LysR_substrate"/>
    <property type="match status" value="1"/>
</dbReference>
<evidence type="ECO:0000256" key="2">
    <source>
        <dbReference type="ARBA" id="ARBA00023015"/>
    </source>
</evidence>
<organism evidence="6 7">
    <name type="scientific">Sneathiella litorea</name>
    <dbReference type="NCBI Taxonomy" id="2606216"/>
    <lineage>
        <taxon>Bacteria</taxon>
        <taxon>Pseudomonadati</taxon>
        <taxon>Pseudomonadota</taxon>
        <taxon>Alphaproteobacteria</taxon>
        <taxon>Sneathiellales</taxon>
        <taxon>Sneathiellaceae</taxon>
        <taxon>Sneathiella</taxon>
    </lineage>
</organism>
<dbReference type="InterPro" id="IPR058163">
    <property type="entry name" value="LysR-type_TF_proteobact-type"/>
</dbReference>
<protein>
    <submittedName>
        <fullName evidence="6">LysR family transcriptional regulator</fullName>
    </submittedName>
</protein>
<evidence type="ECO:0000256" key="4">
    <source>
        <dbReference type="ARBA" id="ARBA00023163"/>
    </source>
</evidence>
<dbReference type="RefSeq" id="WP_161317403.1">
    <property type="nucleotide sequence ID" value="NZ_WTUW01000009.1"/>
</dbReference>
<dbReference type="FunFam" id="3.40.190.290:FF:000001">
    <property type="entry name" value="Transcriptional regulator, LysR family"/>
    <property type="match status" value="1"/>
</dbReference>
<name>A0A6L8WD53_9PROT</name>